<keyword evidence="1 2" id="KW-0597">Phosphoprotein</keyword>
<dbReference type="Pfam" id="PF00072">
    <property type="entry name" value="Response_reg"/>
    <property type="match status" value="1"/>
</dbReference>
<dbReference type="EMBL" id="CP014518">
    <property type="protein sequence ID" value="AMM33573.1"/>
    <property type="molecule type" value="Genomic_DNA"/>
</dbReference>
<dbReference type="Proteomes" id="UP000070134">
    <property type="component" value="Chromosome"/>
</dbReference>
<dbReference type="InterPro" id="IPR011006">
    <property type="entry name" value="CheY-like_superfamily"/>
</dbReference>
<evidence type="ECO:0000313" key="6">
    <source>
        <dbReference type="EMBL" id="AMM33573.1"/>
    </source>
</evidence>
<dbReference type="PANTHER" id="PTHR45566:SF1">
    <property type="entry name" value="HTH-TYPE TRANSCRIPTIONAL REGULATOR YHJB-RELATED"/>
    <property type="match status" value="1"/>
</dbReference>
<feature type="region of interest" description="Disordered" evidence="3">
    <location>
        <begin position="200"/>
        <end position="227"/>
    </location>
</feature>
<dbReference type="PROSITE" id="PS50110">
    <property type="entry name" value="RESPONSE_REGULATORY"/>
    <property type="match status" value="1"/>
</dbReference>
<dbReference type="Pfam" id="PF00196">
    <property type="entry name" value="GerE"/>
    <property type="match status" value="1"/>
</dbReference>
<dbReference type="PANTHER" id="PTHR45566">
    <property type="entry name" value="HTH-TYPE TRANSCRIPTIONAL REGULATOR YHJB-RELATED"/>
    <property type="match status" value="1"/>
</dbReference>
<organism evidence="6 7">
    <name type="scientific">Sinomonas atrocyanea</name>
    <dbReference type="NCBI Taxonomy" id="37927"/>
    <lineage>
        <taxon>Bacteria</taxon>
        <taxon>Bacillati</taxon>
        <taxon>Actinomycetota</taxon>
        <taxon>Actinomycetes</taxon>
        <taxon>Micrococcales</taxon>
        <taxon>Micrococcaceae</taxon>
        <taxon>Sinomonas</taxon>
    </lineage>
</organism>
<dbReference type="KEGG" id="satk:SA2016_2908"/>
<dbReference type="GO" id="GO:0006355">
    <property type="term" value="P:regulation of DNA-templated transcription"/>
    <property type="evidence" value="ECO:0007669"/>
    <property type="project" value="InterPro"/>
</dbReference>
<dbReference type="InterPro" id="IPR000792">
    <property type="entry name" value="Tscrpt_reg_LuxR_C"/>
</dbReference>
<dbReference type="GO" id="GO:0000160">
    <property type="term" value="P:phosphorelay signal transduction system"/>
    <property type="evidence" value="ECO:0007669"/>
    <property type="project" value="InterPro"/>
</dbReference>
<evidence type="ECO:0000259" key="4">
    <source>
        <dbReference type="PROSITE" id="PS50043"/>
    </source>
</evidence>
<dbReference type="SUPFAM" id="SSF52172">
    <property type="entry name" value="CheY-like"/>
    <property type="match status" value="1"/>
</dbReference>
<dbReference type="OrthoDB" id="9808843at2"/>
<dbReference type="PROSITE" id="PS50043">
    <property type="entry name" value="HTH_LUXR_2"/>
    <property type="match status" value="1"/>
</dbReference>
<evidence type="ECO:0000256" key="3">
    <source>
        <dbReference type="SAM" id="MobiDB-lite"/>
    </source>
</evidence>
<keyword evidence="6" id="KW-0238">DNA-binding</keyword>
<dbReference type="InterPro" id="IPR058245">
    <property type="entry name" value="NreC/VraR/RcsB-like_REC"/>
</dbReference>
<feature type="domain" description="Response regulatory" evidence="5">
    <location>
        <begin position="12"/>
        <end position="127"/>
    </location>
</feature>
<dbReference type="RefSeq" id="WP_066499300.1">
    <property type="nucleotide sequence ID" value="NZ_BJMO01000097.1"/>
</dbReference>
<dbReference type="InterPro" id="IPR001789">
    <property type="entry name" value="Sig_transdc_resp-reg_receiver"/>
</dbReference>
<evidence type="ECO:0000256" key="1">
    <source>
        <dbReference type="ARBA" id="ARBA00022553"/>
    </source>
</evidence>
<accession>A0A127A2P2</accession>
<feature type="modified residue" description="4-aspartylphosphate" evidence="2">
    <location>
        <position position="62"/>
    </location>
</feature>
<dbReference type="GO" id="GO:0003677">
    <property type="term" value="F:DNA binding"/>
    <property type="evidence" value="ECO:0007669"/>
    <property type="project" value="UniProtKB-KW"/>
</dbReference>
<dbReference type="AlphaFoldDB" id="A0A127A2P2"/>
<name>A0A127A2P2_9MICC</name>
<dbReference type="Gene3D" id="3.40.50.2300">
    <property type="match status" value="1"/>
</dbReference>
<proteinExistence type="predicted"/>
<dbReference type="InterPro" id="IPR051015">
    <property type="entry name" value="EvgA-like"/>
</dbReference>
<dbReference type="CDD" id="cd17535">
    <property type="entry name" value="REC_NarL-like"/>
    <property type="match status" value="1"/>
</dbReference>
<dbReference type="STRING" id="37927.SA2016_2908"/>
<feature type="domain" description="HTH luxR-type" evidence="4">
    <location>
        <begin position="150"/>
        <end position="215"/>
    </location>
</feature>
<gene>
    <name evidence="6" type="ORF">SA2016_2908</name>
</gene>
<protein>
    <submittedName>
        <fullName evidence="6">Response regulator containing a CheY-like receiver domain and an HTH DNA-binding domain protein</fullName>
    </submittedName>
</protein>
<dbReference type="PRINTS" id="PR00038">
    <property type="entry name" value="HTHLUXR"/>
</dbReference>
<keyword evidence="7" id="KW-1185">Reference proteome</keyword>
<evidence type="ECO:0000259" key="5">
    <source>
        <dbReference type="PROSITE" id="PS50110"/>
    </source>
</evidence>
<evidence type="ECO:0000256" key="2">
    <source>
        <dbReference type="PROSITE-ProRule" id="PRU00169"/>
    </source>
</evidence>
<sequence length="227" mass="24023">MGRSGTDGVPIRVYLLSGRESARHTRRRLLEAQGMAVVGEAGSADEACAQILALRPDVAVLDSRLGDGTGGEVCLQVRSADPAITCVIVAGDRDARARREAVLAGACGCLPEQISGGDLGAAIGRAAAGELLFDPEDEEWALEGAIEEAVMRRGLDLSPQESRVLELLHRGLTNRQIAHEMAVAQKTAQTCVSSALAKLGRAHRTEPPQHVPRPAHRAGLRRPLLTP</sequence>
<evidence type="ECO:0000313" key="7">
    <source>
        <dbReference type="Proteomes" id="UP000070134"/>
    </source>
</evidence>
<reference evidence="6 7" key="1">
    <citation type="submission" date="2016-02" db="EMBL/GenBank/DDBJ databases">
        <title>Complete genome of Sinomonas atrocyanea KCTC 3377.</title>
        <authorList>
            <person name="Kim K.M."/>
        </authorList>
    </citation>
    <scope>NUCLEOTIDE SEQUENCE [LARGE SCALE GENOMIC DNA]</scope>
    <source>
        <strain evidence="6 7">KCTC 3377</strain>
    </source>
</reference>
<dbReference type="SMART" id="SM00448">
    <property type="entry name" value="REC"/>
    <property type="match status" value="1"/>
</dbReference>
<dbReference type="SMART" id="SM00421">
    <property type="entry name" value="HTH_LUXR"/>
    <property type="match status" value="1"/>
</dbReference>